<dbReference type="InterPro" id="IPR050644">
    <property type="entry name" value="PG_Glycine_Bridge_Synth"/>
</dbReference>
<dbReference type="Proteomes" id="UP000008152">
    <property type="component" value="Chromosome I"/>
</dbReference>
<accession>A7MSM7</accession>
<dbReference type="EMBL" id="CP000789">
    <property type="protein sequence ID" value="ABU69671.1"/>
    <property type="molecule type" value="Genomic_DNA"/>
</dbReference>
<dbReference type="Gene3D" id="3.40.630.30">
    <property type="match status" value="1"/>
</dbReference>
<feature type="domain" description="BioF2-like acetyltransferase" evidence="1">
    <location>
        <begin position="148"/>
        <end position="272"/>
    </location>
</feature>
<name>A7MSM7_VIBC1</name>
<evidence type="ECO:0000313" key="2">
    <source>
        <dbReference type="EMBL" id="ABU69671.1"/>
    </source>
</evidence>
<dbReference type="PANTHER" id="PTHR36174:SF1">
    <property type="entry name" value="LIPID II:GLYCINE GLYCYLTRANSFERASE"/>
    <property type="match status" value="1"/>
</dbReference>
<protein>
    <recommendedName>
        <fullName evidence="1">BioF2-like acetyltransferase domain-containing protein</fullName>
    </recommendedName>
</protein>
<reference evidence="2 3" key="1">
    <citation type="submission" date="2007-08" db="EMBL/GenBank/DDBJ databases">
        <authorList>
            <consortium name="The Vibrio harveyi Genome Sequencing Project"/>
            <person name="Bassler B."/>
            <person name="Clifton S.W."/>
            <person name="Fulton L."/>
            <person name="Delehaunty K."/>
            <person name="Fronick C."/>
            <person name="Harrison M."/>
            <person name="Markivic C."/>
            <person name="Fulton R."/>
            <person name="Tin-Wollam A.-M."/>
            <person name="Shah N."/>
            <person name="Pepin K."/>
            <person name="Nash W."/>
            <person name="Thiruvilangam P."/>
            <person name="Bhonagiri V."/>
            <person name="Waters C."/>
            <person name="Tu K.C."/>
            <person name="Irgon J."/>
            <person name="Wilson R.K."/>
        </authorList>
    </citation>
    <scope>NUCLEOTIDE SEQUENCE [LARGE SCALE GENOMIC DNA]</scope>
    <source>
        <strain evidence="3">ATCC BAA-1116 / BB120</strain>
    </source>
</reference>
<sequence>MMTDITIRNLPSDIYYQREYSALYEGECEHFEFKYEEGDSNVQFSALKRRIKNVSGKEIDEELYDLETPYGYGGPVSNSLDEQFLCRAFGAYRDFCKEQNIVCEFIRFHPFNSLGNMASLFEMNLPERQVVIVDLEKSTEERRKLYSKTTRNIIKKAEKKLTIETSSVELSSFMEMYYETMQKNSASDFFYFQEDYFNALSALEGVDLLATKKESTFASIGFFMCGKELAHYHLSANNQALAKENGNYLLLDAAFEHAKSKGCRYMMLGGGRTSSPDDSLFKFKSKFSPLTMPFYIAGLDFLPEKRQMLNQMWAEQHKDVSPPKLFQLYRA</sequence>
<dbReference type="PATRIC" id="fig|338187.36.peg.611"/>
<dbReference type="InterPro" id="IPR016181">
    <property type="entry name" value="Acyl_CoA_acyltransferase"/>
</dbReference>
<dbReference type="PANTHER" id="PTHR36174">
    <property type="entry name" value="LIPID II:GLYCINE GLYCYLTRANSFERASE"/>
    <property type="match status" value="1"/>
</dbReference>
<organism evidence="2 3">
    <name type="scientific">Vibrio campbellii (strain ATCC BAA-1116)</name>
    <dbReference type="NCBI Taxonomy" id="2902295"/>
    <lineage>
        <taxon>Bacteria</taxon>
        <taxon>Pseudomonadati</taxon>
        <taxon>Pseudomonadota</taxon>
        <taxon>Gammaproteobacteria</taxon>
        <taxon>Vibrionales</taxon>
        <taxon>Vibrionaceae</taxon>
        <taxon>Vibrio</taxon>
    </lineage>
</organism>
<dbReference type="InterPro" id="IPR038740">
    <property type="entry name" value="BioF2-like_GNAT_dom"/>
</dbReference>
<dbReference type="KEGG" id="vha:VIBHAR_00669"/>
<evidence type="ECO:0000259" key="1">
    <source>
        <dbReference type="Pfam" id="PF13480"/>
    </source>
</evidence>
<proteinExistence type="predicted"/>
<gene>
    <name evidence="2" type="ordered locus">VIBHAR_00669</name>
</gene>
<dbReference type="Pfam" id="PF13480">
    <property type="entry name" value="Acetyltransf_6"/>
    <property type="match status" value="1"/>
</dbReference>
<dbReference type="AlphaFoldDB" id="A7MSM7"/>
<dbReference type="SUPFAM" id="SSF55729">
    <property type="entry name" value="Acyl-CoA N-acyltransferases (Nat)"/>
    <property type="match status" value="1"/>
</dbReference>
<evidence type="ECO:0000313" key="3">
    <source>
        <dbReference type="Proteomes" id="UP000008152"/>
    </source>
</evidence>